<reference evidence="2" key="2">
    <citation type="submission" date="2025-08" db="UniProtKB">
        <authorList>
            <consortium name="Ensembl"/>
        </authorList>
    </citation>
    <scope>IDENTIFICATION</scope>
</reference>
<feature type="compositionally biased region" description="Basic and acidic residues" evidence="1">
    <location>
        <begin position="254"/>
        <end position="275"/>
    </location>
</feature>
<feature type="compositionally biased region" description="Basic and acidic residues" evidence="1">
    <location>
        <begin position="285"/>
        <end position="294"/>
    </location>
</feature>
<dbReference type="EMBL" id="AFYH01227198">
    <property type="status" value="NOT_ANNOTATED_CDS"/>
    <property type="molecule type" value="Genomic_DNA"/>
</dbReference>
<organism evidence="2 3">
    <name type="scientific">Latimeria chalumnae</name>
    <name type="common">Coelacanth</name>
    <dbReference type="NCBI Taxonomy" id="7897"/>
    <lineage>
        <taxon>Eukaryota</taxon>
        <taxon>Metazoa</taxon>
        <taxon>Chordata</taxon>
        <taxon>Craniata</taxon>
        <taxon>Vertebrata</taxon>
        <taxon>Euteleostomi</taxon>
        <taxon>Coelacanthiformes</taxon>
        <taxon>Coelacanthidae</taxon>
        <taxon>Latimeria</taxon>
    </lineage>
</organism>
<dbReference type="InParanoid" id="H2ZUZ2"/>
<feature type="compositionally biased region" description="Polar residues" evidence="1">
    <location>
        <begin position="118"/>
        <end position="143"/>
    </location>
</feature>
<dbReference type="GO" id="GO:0045504">
    <property type="term" value="F:dynein heavy chain binding"/>
    <property type="evidence" value="ECO:0007669"/>
    <property type="project" value="InterPro"/>
</dbReference>
<feature type="region of interest" description="Disordered" evidence="1">
    <location>
        <begin position="306"/>
        <end position="387"/>
    </location>
</feature>
<evidence type="ECO:0000256" key="1">
    <source>
        <dbReference type="SAM" id="MobiDB-lite"/>
    </source>
</evidence>
<dbReference type="EMBL" id="AFYH01227202">
    <property type="status" value="NOT_ANNOTATED_CDS"/>
    <property type="molecule type" value="Genomic_DNA"/>
</dbReference>
<feature type="compositionally biased region" description="Basic residues" evidence="1">
    <location>
        <begin position="241"/>
        <end position="253"/>
    </location>
</feature>
<dbReference type="GO" id="GO:0005868">
    <property type="term" value="C:cytoplasmic dynein complex"/>
    <property type="evidence" value="ECO:0007669"/>
    <property type="project" value="InterPro"/>
</dbReference>
<dbReference type="EMBL" id="AFYH01227203">
    <property type="status" value="NOT_ANNOTATED_CDS"/>
    <property type="molecule type" value="Genomic_DNA"/>
</dbReference>
<dbReference type="GO" id="GO:0005929">
    <property type="term" value="C:cilium"/>
    <property type="evidence" value="ECO:0007669"/>
    <property type="project" value="GOC"/>
</dbReference>
<reference evidence="2" key="3">
    <citation type="submission" date="2025-09" db="UniProtKB">
        <authorList>
            <consortium name="Ensembl"/>
        </authorList>
    </citation>
    <scope>IDENTIFICATION</scope>
</reference>
<dbReference type="STRING" id="7897.ENSLACP00000001213"/>
<evidence type="ECO:0000313" key="3">
    <source>
        <dbReference type="Proteomes" id="UP000008672"/>
    </source>
</evidence>
<dbReference type="InterPro" id="IPR036322">
    <property type="entry name" value="WD40_repeat_dom_sf"/>
</dbReference>
<dbReference type="PANTHER" id="PTHR16022">
    <property type="entry name" value="WD REPEAT DOMAIN 60"/>
    <property type="match status" value="1"/>
</dbReference>
<dbReference type="Gene3D" id="2.130.10.10">
    <property type="entry name" value="YVTN repeat-like/Quinoprotein amine dehydrogenase"/>
    <property type="match status" value="2"/>
</dbReference>
<dbReference type="SMART" id="SM00320">
    <property type="entry name" value="WD40"/>
    <property type="match status" value="2"/>
</dbReference>
<dbReference type="FunCoup" id="H2ZUZ2">
    <property type="interactions" value="712"/>
</dbReference>
<gene>
    <name evidence="2" type="primary">DYNC2I1</name>
</gene>
<dbReference type="Proteomes" id="UP000008672">
    <property type="component" value="Unassembled WGS sequence"/>
</dbReference>
<dbReference type="GO" id="GO:0045503">
    <property type="term" value="F:dynein light chain binding"/>
    <property type="evidence" value="ECO:0007669"/>
    <property type="project" value="InterPro"/>
</dbReference>
<dbReference type="Ensembl" id="ENSLACT00000001224.1">
    <property type="protein sequence ID" value="ENSLACP00000001213.1"/>
    <property type="gene ID" value="ENSLACG00000001087.2"/>
</dbReference>
<feature type="compositionally biased region" description="Acidic residues" evidence="1">
    <location>
        <begin position="353"/>
        <end position="373"/>
    </location>
</feature>
<dbReference type="EMBL" id="AFYH01227197">
    <property type="status" value="NOT_ANNOTATED_CDS"/>
    <property type="molecule type" value="Genomic_DNA"/>
</dbReference>
<name>H2ZUZ2_LATCH</name>
<accession>H2ZUZ2</accession>
<dbReference type="EMBL" id="AFYH01227201">
    <property type="status" value="NOT_ANNOTATED_CDS"/>
    <property type="molecule type" value="Genomic_DNA"/>
</dbReference>
<dbReference type="Bgee" id="ENSLACG00000001087">
    <property type="expression patterns" value="Expressed in pharyngeal gill and 6 other cell types or tissues"/>
</dbReference>
<dbReference type="FunFam" id="2.130.10.10:FF:000585">
    <property type="entry name" value="WD repeat domain 60"/>
    <property type="match status" value="1"/>
</dbReference>
<sequence>VDCFKRKTKEDTWKSDELRKHLGSLEPGFQPEDKYRERRKHRDGEANGNVDSKERRHRDRDKERKTEKYKDREREKYRQTDRDKDQRKDGHKERYREKESDSDKGKDTEKHRDRDQVRVNSDLHQLGNHSLIASKSLMDQENTGSHRKLSRSRDEDNEQRHREHRDREQSLHNDRARRQQEKKDLENEERGRKHRERGDSLREFSERKHGDSKEQTRESTDKDRERRHRERIDLEDDERQRRHRERRERKERKEKKEDYENSYHKRSEVNLKEEEGGTNSVYQRNTEKQFGKNKSESFKISHLCLQPAPNQLRSTWRSSQRQLSDEENAGEEIVGEKTAIPEVQEETMTYSEEGFEDYDDDFEVDNSDDDGHGEDEGLLNKEKEEPNEVYSYRKAEVEEVQKAIIAENERIGLMQSQSSQRIYKNESKRDNDTDLRVTSGKGSQCGTFIDFVTAKQRQISQKAVRKQKKRSAELLRLIDLDFSVSFTLLDLPPVNEYDMYIKSFGRTNTKQAYVQCNEDNIDRDVQTEEIETVEKWTQHPGESAIVCGGLSNSDALSVDSQSMLNVDSQRLTTFLRSASQVVAVLLEEDQAEKQSQRSLRSEATSLSIADGCFQLNTNLSFLQNREVDCLNFSQVQRQMFLSVHGFPKTNSAVRLDSKYIICVWNIWEPSSPQKVLVCESKIQCCCFSPGKATLVFAGTVDGSVVLWDLREPGNLHHCMKIGAQDWTFRNPTFSTVTADAILAAVSHSCPVQAVEPVSSIISEGQRYSSSPLAPQEEMSGLSFQIASLDEEGLLNLWVASELPKADLAGSRTDLGLIPGGKVKLLHSSAININSSFFPRDIIQLAPPQMLNIRFLPCDPNHFIVGTDMQLISINLRIEKRKSQQRFSPQSTKVAPSELRKVDASLFIQPIIFLVGCSDGSIRVHEMNTEYPTMQWRDSTDGQPIIAMQWSLTRPAVFFVLDAVSTIHVWDLLENDLQPVSKECVQTDGVTMMAVLGEPEKPSALSCLVLAKQSGTIEVQCIKNKWAISQREELEKLHYVLHNIA</sequence>
<dbReference type="InterPro" id="IPR042505">
    <property type="entry name" value="DYNC2I1"/>
</dbReference>
<feature type="compositionally biased region" description="Basic and acidic residues" evidence="1">
    <location>
        <begin position="60"/>
        <end position="117"/>
    </location>
</feature>
<dbReference type="GeneTree" id="ENSGT00390000013743"/>
<dbReference type="EMBL" id="AFYH01227204">
    <property type="status" value="NOT_ANNOTATED_CDS"/>
    <property type="molecule type" value="Genomic_DNA"/>
</dbReference>
<dbReference type="SUPFAM" id="SSF50978">
    <property type="entry name" value="WD40 repeat-like"/>
    <property type="match status" value="1"/>
</dbReference>
<feature type="compositionally biased region" description="Basic and acidic residues" evidence="1">
    <location>
        <begin position="374"/>
        <end position="387"/>
    </location>
</feature>
<dbReference type="AlphaFoldDB" id="H2ZUZ2"/>
<dbReference type="eggNOG" id="KOG1587">
    <property type="taxonomic scope" value="Eukaryota"/>
</dbReference>
<evidence type="ECO:0000313" key="2">
    <source>
        <dbReference type="Ensembl" id="ENSLACP00000001213.1"/>
    </source>
</evidence>
<dbReference type="InterPro" id="IPR015943">
    <property type="entry name" value="WD40/YVTN_repeat-like_dom_sf"/>
</dbReference>
<dbReference type="InterPro" id="IPR001680">
    <property type="entry name" value="WD40_rpt"/>
</dbReference>
<dbReference type="GO" id="GO:0042073">
    <property type="term" value="P:intraciliary transport"/>
    <property type="evidence" value="ECO:0007669"/>
    <property type="project" value="InterPro"/>
</dbReference>
<keyword evidence="3" id="KW-1185">Reference proteome</keyword>
<dbReference type="EMBL" id="AFYH01227199">
    <property type="status" value="NOT_ANNOTATED_CDS"/>
    <property type="molecule type" value="Genomic_DNA"/>
</dbReference>
<dbReference type="PANTHER" id="PTHR16022:SF0">
    <property type="entry name" value="CYTOPLASMIC DYNEIN 2 INTERMEDIATE CHAIN 1"/>
    <property type="match status" value="1"/>
</dbReference>
<feature type="compositionally biased region" description="Polar residues" evidence="1">
    <location>
        <begin position="308"/>
        <end position="322"/>
    </location>
</feature>
<dbReference type="EMBL" id="AFYH01227196">
    <property type="status" value="NOT_ANNOTATED_CDS"/>
    <property type="molecule type" value="Genomic_DNA"/>
</dbReference>
<feature type="region of interest" description="Disordered" evidence="1">
    <location>
        <begin position="19"/>
        <end position="294"/>
    </location>
</feature>
<reference evidence="3" key="1">
    <citation type="submission" date="2011-08" db="EMBL/GenBank/DDBJ databases">
        <title>The draft genome of Latimeria chalumnae.</title>
        <authorList>
            <person name="Di Palma F."/>
            <person name="Alfoldi J."/>
            <person name="Johnson J."/>
            <person name="Berlin A."/>
            <person name="Gnerre S."/>
            <person name="Jaffe D."/>
            <person name="MacCallum I."/>
            <person name="Young S."/>
            <person name="Walker B.J."/>
            <person name="Lander E."/>
            <person name="Lindblad-Toh K."/>
        </authorList>
    </citation>
    <scope>NUCLEOTIDE SEQUENCE [LARGE SCALE GENOMIC DNA]</scope>
    <source>
        <strain evidence="3">Wild caught</strain>
    </source>
</reference>
<proteinExistence type="predicted"/>
<protein>
    <submittedName>
        <fullName evidence="2">Dynein 2 intermediate chain 1</fullName>
    </submittedName>
</protein>
<dbReference type="EMBL" id="AFYH01227200">
    <property type="status" value="NOT_ANNOTATED_CDS"/>
    <property type="molecule type" value="Genomic_DNA"/>
</dbReference>
<feature type="compositionally biased region" description="Basic and acidic residues" evidence="1">
    <location>
        <begin position="151"/>
        <end position="224"/>
    </location>
</feature>
<dbReference type="EMBL" id="AFYH01227195">
    <property type="status" value="NOT_ANNOTATED_CDS"/>
    <property type="molecule type" value="Genomic_DNA"/>
</dbReference>